<dbReference type="PANTHER" id="PTHR43638:SF3">
    <property type="entry name" value="ALDEHYDE REDUCTASE"/>
    <property type="match status" value="1"/>
</dbReference>
<dbReference type="HOGENOM" id="CLU_023205_2_3_2"/>
<dbReference type="EMBL" id="CP002838">
    <property type="protein sequence ID" value="AEM39261.1"/>
    <property type="molecule type" value="Genomic_DNA"/>
</dbReference>
<protein>
    <submittedName>
        <fullName evidence="2">Aldo/keto reductase</fullName>
    </submittedName>
</protein>
<dbReference type="AlphaFoldDB" id="G0EGW3"/>
<dbReference type="STRING" id="694429.Pyrfu_1403"/>
<evidence type="ECO:0000313" key="3">
    <source>
        <dbReference type="Proteomes" id="UP000001037"/>
    </source>
</evidence>
<dbReference type="Gene3D" id="3.20.20.100">
    <property type="entry name" value="NADP-dependent oxidoreductase domain"/>
    <property type="match status" value="1"/>
</dbReference>
<dbReference type="InterPro" id="IPR036812">
    <property type="entry name" value="NAD(P)_OxRdtase_dom_sf"/>
</dbReference>
<evidence type="ECO:0000259" key="1">
    <source>
        <dbReference type="Pfam" id="PF00248"/>
    </source>
</evidence>
<accession>G0EGW3</accession>
<dbReference type="InterPro" id="IPR023210">
    <property type="entry name" value="NADP_OxRdtase_dom"/>
</dbReference>
<reference evidence="2 3" key="1">
    <citation type="journal article" date="2011" name="Stand. Genomic Sci.">
        <title>Complete genome sequence of the hyperthermophilic chemolithoautotroph Pyrolobus fumarii type strain (1A).</title>
        <authorList>
            <person name="Anderson I."/>
            <person name="Goker M."/>
            <person name="Nolan M."/>
            <person name="Lucas S."/>
            <person name="Hammon N."/>
            <person name="Deshpande S."/>
            <person name="Cheng J.F."/>
            <person name="Tapia R."/>
            <person name="Han C."/>
            <person name="Goodwin L."/>
            <person name="Pitluck S."/>
            <person name="Huntemann M."/>
            <person name="Liolios K."/>
            <person name="Ivanova N."/>
            <person name="Pagani I."/>
            <person name="Mavromatis K."/>
            <person name="Ovchinikova G."/>
            <person name="Pati A."/>
            <person name="Chen A."/>
            <person name="Palaniappan K."/>
            <person name="Land M."/>
            <person name="Hauser L."/>
            <person name="Brambilla E.M."/>
            <person name="Huber H."/>
            <person name="Yasawong M."/>
            <person name="Rohde M."/>
            <person name="Spring S."/>
            <person name="Abt B."/>
            <person name="Sikorski J."/>
            <person name="Wirth R."/>
            <person name="Detter J.C."/>
            <person name="Woyke T."/>
            <person name="Bristow J."/>
            <person name="Eisen J.A."/>
            <person name="Markowitz V."/>
            <person name="Hugenholtz P."/>
            <person name="Kyrpides N.C."/>
            <person name="Klenk H.P."/>
            <person name="Lapidus A."/>
        </authorList>
    </citation>
    <scope>NUCLEOTIDE SEQUENCE [LARGE SCALE GENOMIC DNA]</scope>
    <source>
        <strain evidence="3">DSM 11204 / 1A</strain>
    </source>
</reference>
<dbReference type="eggNOG" id="arCOG01619">
    <property type="taxonomic scope" value="Archaea"/>
</dbReference>
<dbReference type="Proteomes" id="UP000001037">
    <property type="component" value="Chromosome"/>
</dbReference>
<organism evidence="2 3">
    <name type="scientific">Pyrolobus fumarii (strain DSM 11204 / 1A)</name>
    <dbReference type="NCBI Taxonomy" id="694429"/>
    <lineage>
        <taxon>Archaea</taxon>
        <taxon>Thermoproteota</taxon>
        <taxon>Thermoprotei</taxon>
        <taxon>Desulfurococcales</taxon>
        <taxon>Pyrodictiaceae</taxon>
        <taxon>Pyrolobus</taxon>
    </lineage>
</organism>
<dbReference type="CDD" id="cd19072">
    <property type="entry name" value="AKR_AKR3F1-like"/>
    <property type="match status" value="1"/>
</dbReference>
<name>G0EGW3_PYRF1</name>
<dbReference type="PRINTS" id="PR00069">
    <property type="entry name" value="ALDKETRDTASE"/>
</dbReference>
<dbReference type="InParanoid" id="G0EGW3"/>
<dbReference type="FunCoup" id="G0EGW3">
    <property type="interactions" value="35"/>
</dbReference>
<dbReference type="PROSITE" id="PS00062">
    <property type="entry name" value="ALDOKETO_REDUCTASE_2"/>
    <property type="match status" value="1"/>
</dbReference>
<keyword evidence="3" id="KW-1185">Reference proteome</keyword>
<evidence type="ECO:0000313" key="2">
    <source>
        <dbReference type="EMBL" id="AEM39261.1"/>
    </source>
</evidence>
<dbReference type="SUPFAM" id="SSF51430">
    <property type="entry name" value="NAD(P)-linked oxidoreductase"/>
    <property type="match status" value="1"/>
</dbReference>
<dbReference type="InterPro" id="IPR018170">
    <property type="entry name" value="Aldo/ket_reductase_CS"/>
</dbReference>
<dbReference type="GO" id="GO:0016491">
    <property type="term" value="F:oxidoreductase activity"/>
    <property type="evidence" value="ECO:0007669"/>
    <property type="project" value="InterPro"/>
</dbReference>
<feature type="domain" description="NADP-dependent oxidoreductase" evidence="1">
    <location>
        <begin position="29"/>
        <end position="270"/>
    </location>
</feature>
<gene>
    <name evidence="2" type="ordered locus">Pyrfu_1403</name>
</gene>
<dbReference type="PANTHER" id="PTHR43638">
    <property type="entry name" value="OXIDOREDUCTASE, ALDO/KETO REDUCTASE FAMILY PROTEIN"/>
    <property type="match status" value="1"/>
</dbReference>
<dbReference type="InterPro" id="IPR020471">
    <property type="entry name" value="AKR"/>
</dbReference>
<dbReference type="Pfam" id="PF00248">
    <property type="entry name" value="Aldo_ket_red"/>
    <property type="match status" value="1"/>
</dbReference>
<proteinExistence type="predicted"/>
<sequence length="278" mass="31325">MTGLAVPRFPIDPSDRKPVGRSGETTSAIGIGTWAIRDYRRAEETLVEAVENGIDLIDTAEMYGWGLAEELVGRVVRRVGRGRVFITTKLLPERFRDEHTAEKALKASLARLGVRSVDLVLIHWPDPHTSIERQVRVLESLWAKGLARYIGVSNFNEKELLEALSATKRAEIVVDQVHYSVLHREPVESKLLPMAVKEGVTIQAYTPLERGKVVENLLLREVARELGKTPVQVALNYLISKPRVVAIPKTERRDHLREILGAMGWRLSPRILELLENL</sequence>
<dbReference type="KEGG" id="pfm:Pyrfu_1403"/>